<evidence type="ECO:0000313" key="3">
    <source>
        <dbReference type="EMBL" id="CAG2231220.1"/>
    </source>
</evidence>
<protein>
    <submittedName>
        <fullName evidence="3">Uncharacterized protein</fullName>
    </submittedName>
</protein>
<evidence type="ECO:0000313" key="4">
    <source>
        <dbReference type="Proteomes" id="UP000683360"/>
    </source>
</evidence>
<sequence>MNLNLLLLLLVKDPQQQKKPWTLEPTTNDEPTTTSIEPTMNPAGSENDRTMVFVIWGVIGTFVSVGLLVYVICHHKRNHSYTPILGSDSPTTIPMVVFNPTPSPSPHTPKPKPVSPSTPERGGDQEDSFSELDEEPVGKRTRNSNEPEETPSYVAEEIDTSIAVENKEEQISDGDREQSPDFPMLEQDTAVMSPTTDDLKKNFIDNKPILEFKDNMIETRRQSVLTRCMMLKINTNQLNRPLQSGHPRCPFYQAWELHKEKSYKT</sequence>
<feature type="region of interest" description="Disordered" evidence="1">
    <location>
        <begin position="95"/>
        <end position="182"/>
    </location>
</feature>
<gene>
    <name evidence="3" type="ORF">MEDL_44016</name>
</gene>
<keyword evidence="2" id="KW-0812">Transmembrane</keyword>
<comment type="caution">
    <text evidence="3">The sequence shown here is derived from an EMBL/GenBank/DDBJ whole genome shotgun (WGS) entry which is preliminary data.</text>
</comment>
<feature type="compositionally biased region" description="Polar residues" evidence="1">
    <location>
        <begin position="24"/>
        <end position="44"/>
    </location>
</feature>
<organism evidence="3 4">
    <name type="scientific">Mytilus edulis</name>
    <name type="common">Blue mussel</name>
    <dbReference type="NCBI Taxonomy" id="6550"/>
    <lineage>
        <taxon>Eukaryota</taxon>
        <taxon>Metazoa</taxon>
        <taxon>Spiralia</taxon>
        <taxon>Lophotrochozoa</taxon>
        <taxon>Mollusca</taxon>
        <taxon>Bivalvia</taxon>
        <taxon>Autobranchia</taxon>
        <taxon>Pteriomorphia</taxon>
        <taxon>Mytilida</taxon>
        <taxon>Mytiloidea</taxon>
        <taxon>Mytilidae</taxon>
        <taxon>Mytilinae</taxon>
        <taxon>Mytilus</taxon>
    </lineage>
</organism>
<accession>A0A8S3TQZ7</accession>
<dbReference type="Proteomes" id="UP000683360">
    <property type="component" value="Unassembled WGS sequence"/>
</dbReference>
<feature type="transmembrane region" description="Helical" evidence="2">
    <location>
        <begin position="50"/>
        <end position="73"/>
    </location>
</feature>
<reference evidence="3" key="1">
    <citation type="submission" date="2021-03" db="EMBL/GenBank/DDBJ databases">
        <authorList>
            <person name="Bekaert M."/>
        </authorList>
    </citation>
    <scope>NUCLEOTIDE SEQUENCE</scope>
</reference>
<evidence type="ECO:0000256" key="1">
    <source>
        <dbReference type="SAM" id="MobiDB-lite"/>
    </source>
</evidence>
<feature type="compositionally biased region" description="Pro residues" evidence="1">
    <location>
        <begin position="101"/>
        <end position="116"/>
    </location>
</feature>
<keyword evidence="2" id="KW-1133">Transmembrane helix</keyword>
<dbReference type="AlphaFoldDB" id="A0A8S3TQZ7"/>
<feature type="compositionally biased region" description="Basic and acidic residues" evidence="1">
    <location>
        <begin position="165"/>
        <end position="179"/>
    </location>
</feature>
<feature type="compositionally biased region" description="Acidic residues" evidence="1">
    <location>
        <begin position="125"/>
        <end position="135"/>
    </location>
</feature>
<name>A0A8S3TQZ7_MYTED</name>
<feature type="region of interest" description="Disordered" evidence="1">
    <location>
        <begin position="18"/>
        <end position="44"/>
    </location>
</feature>
<evidence type="ECO:0000256" key="2">
    <source>
        <dbReference type="SAM" id="Phobius"/>
    </source>
</evidence>
<keyword evidence="2" id="KW-0472">Membrane</keyword>
<keyword evidence="4" id="KW-1185">Reference proteome</keyword>
<proteinExistence type="predicted"/>
<dbReference type="EMBL" id="CAJPWZ010002132">
    <property type="protein sequence ID" value="CAG2231220.1"/>
    <property type="molecule type" value="Genomic_DNA"/>
</dbReference>